<sequence>MQLAVVVATILAALAFDGVRGNCFRACHQNGLNAEEDTCTPYRDQLPRPALFNYCVDAYRSGNNAACTEYCNDSGDADINLGSIQNQACDHLRSTRPKEALTICNRSFRAATTRAKEFVGNDAVQSEPVKKESKKEAQSEPEQTAPKKKTRLEAAREEAAFAFAADSNRLGEL</sequence>
<evidence type="ECO:0000256" key="1">
    <source>
        <dbReference type="SAM" id="MobiDB-lite"/>
    </source>
</evidence>
<organism evidence="3 4">
    <name type="scientific">Aphanomyces euteiches</name>
    <dbReference type="NCBI Taxonomy" id="100861"/>
    <lineage>
        <taxon>Eukaryota</taxon>
        <taxon>Sar</taxon>
        <taxon>Stramenopiles</taxon>
        <taxon>Oomycota</taxon>
        <taxon>Saprolegniomycetes</taxon>
        <taxon>Saprolegniales</taxon>
        <taxon>Verrucalvaceae</taxon>
        <taxon>Aphanomyces</taxon>
    </lineage>
</organism>
<keyword evidence="2" id="KW-0732">Signal</keyword>
<evidence type="ECO:0008006" key="5">
    <source>
        <dbReference type="Google" id="ProtNLM"/>
    </source>
</evidence>
<protein>
    <recommendedName>
        <fullName evidence="5">Secreted protein</fullName>
    </recommendedName>
</protein>
<comment type="caution">
    <text evidence="3">The sequence shown here is derived from an EMBL/GenBank/DDBJ whole genome shotgun (WGS) entry which is preliminary data.</text>
</comment>
<dbReference type="AlphaFoldDB" id="A0A6G0W5B2"/>
<feature type="region of interest" description="Disordered" evidence="1">
    <location>
        <begin position="121"/>
        <end position="153"/>
    </location>
</feature>
<gene>
    <name evidence="3" type="ORF">Ae201684_018594</name>
</gene>
<dbReference type="VEuPathDB" id="FungiDB:AeMF1_016304"/>
<feature type="compositionally biased region" description="Basic and acidic residues" evidence="1">
    <location>
        <begin position="128"/>
        <end position="138"/>
    </location>
</feature>
<evidence type="ECO:0000313" key="4">
    <source>
        <dbReference type="Proteomes" id="UP000481153"/>
    </source>
</evidence>
<keyword evidence="4" id="KW-1185">Reference proteome</keyword>
<proteinExistence type="predicted"/>
<evidence type="ECO:0000256" key="2">
    <source>
        <dbReference type="SAM" id="SignalP"/>
    </source>
</evidence>
<dbReference type="Proteomes" id="UP000481153">
    <property type="component" value="Unassembled WGS sequence"/>
</dbReference>
<accession>A0A6G0W5B2</accession>
<feature type="chain" id="PRO_5026268120" description="Secreted protein" evidence="2">
    <location>
        <begin position="22"/>
        <end position="173"/>
    </location>
</feature>
<reference evidence="3 4" key="1">
    <citation type="submission" date="2019-07" db="EMBL/GenBank/DDBJ databases">
        <title>Genomics analysis of Aphanomyces spp. identifies a new class of oomycete effector associated with host adaptation.</title>
        <authorList>
            <person name="Gaulin E."/>
        </authorList>
    </citation>
    <scope>NUCLEOTIDE SEQUENCE [LARGE SCALE GENOMIC DNA]</scope>
    <source>
        <strain evidence="3 4">ATCC 201684</strain>
    </source>
</reference>
<dbReference type="EMBL" id="VJMJ01000343">
    <property type="protein sequence ID" value="KAF0722212.1"/>
    <property type="molecule type" value="Genomic_DNA"/>
</dbReference>
<feature type="signal peptide" evidence="2">
    <location>
        <begin position="1"/>
        <end position="21"/>
    </location>
</feature>
<name>A0A6G0W5B2_9STRA</name>
<evidence type="ECO:0000313" key="3">
    <source>
        <dbReference type="EMBL" id="KAF0722212.1"/>
    </source>
</evidence>